<evidence type="ECO:0000259" key="17">
    <source>
        <dbReference type="Pfam" id="PF00593"/>
    </source>
</evidence>
<dbReference type="AlphaFoldDB" id="A0A059FUJ3"/>
<evidence type="ECO:0000256" key="10">
    <source>
        <dbReference type="ARBA" id="ARBA00023077"/>
    </source>
</evidence>
<evidence type="ECO:0000256" key="14">
    <source>
        <dbReference type="PROSITE-ProRule" id="PRU01360"/>
    </source>
</evidence>
<dbReference type="InterPro" id="IPR000531">
    <property type="entry name" value="Beta-barrel_TonB"/>
</dbReference>
<dbReference type="InterPro" id="IPR010105">
    <property type="entry name" value="TonB_sidphr_rcpt"/>
</dbReference>
<dbReference type="InterPro" id="IPR012910">
    <property type="entry name" value="Plug_dom"/>
</dbReference>
<evidence type="ECO:0000256" key="4">
    <source>
        <dbReference type="ARBA" id="ARBA00022452"/>
    </source>
</evidence>
<keyword evidence="12 19" id="KW-0675">Receptor</keyword>
<feature type="domain" description="TonB-dependent receptor plug" evidence="18">
    <location>
        <begin position="70"/>
        <end position="170"/>
    </location>
</feature>
<keyword evidence="10 15" id="KW-0798">TonB box</keyword>
<name>A0A059FUJ3_9PROT</name>
<dbReference type="PANTHER" id="PTHR32552">
    <property type="entry name" value="FERRICHROME IRON RECEPTOR-RELATED"/>
    <property type="match status" value="1"/>
</dbReference>
<keyword evidence="9" id="KW-0406">Ion transport</keyword>
<keyword evidence="3 14" id="KW-0813">Transport</keyword>
<feature type="signal peptide" evidence="16">
    <location>
        <begin position="1"/>
        <end position="34"/>
    </location>
</feature>
<evidence type="ECO:0000256" key="1">
    <source>
        <dbReference type="ARBA" id="ARBA00004571"/>
    </source>
</evidence>
<dbReference type="InterPro" id="IPR036942">
    <property type="entry name" value="Beta-barrel_TonB_sf"/>
</dbReference>
<dbReference type="GO" id="GO:0038023">
    <property type="term" value="F:signaling receptor activity"/>
    <property type="evidence" value="ECO:0007669"/>
    <property type="project" value="InterPro"/>
</dbReference>
<dbReference type="Gene3D" id="2.170.130.10">
    <property type="entry name" value="TonB-dependent receptor, plug domain"/>
    <property type="match status" value="1"/>
</dbReference>
<dbReference type="GO" id="GO:0015344">
    <property type="term" value="F:siderophore uptake transmembrane transporter activity"/>
    <property type="evidence" value="ECO:0007669"/>
    <property type="project" value="TreeGrafter"/>
</dbReference>
<proteinExistence type="inferred from homology"/>
<keyword evidence="8" id="KW-0408">Iron</keyword>
<keyword evidence="13 14" id="KW-0998">Cell outer membrane</keyword>
<evidence type="ECO:0000256" key="12">
    <source>
        <dbReference type="ARBA" id="ARBA00023170"/>
    </source>
</evidence>
<dbReference type="PROSITE" id="PS52016">
    <property type="entry name" value="TONB_DEPENDENT_REC_3"/>
    <property type="match status" value="1"/>
</dbReference>
<feature type="domain" description="TonB-dependent receptor-like beta-barrel" evidence="17">
    <location>
        <begin position="242"/>
        <end position="695"/>
    </location>
</feature>
<evidence type="ECO:0000256" key="16">
    <source>
        <dbReference type="SAM" id="SignalP"/>
    </source>
</evidence>
<dbReference type="SUPFAM" id="SSF56935">
    <property type="entry name" value="Porins"/>
    <property type="match status" value="1"/>
</dbReference>
<dbReference type="Gene3D" id="2.40.170.20">
    <property type="entry name" value="TonB-dependent receptor, beta-barrel domain"/>
    <property type="match status" value="1"/>
</dbReference>
<keyword evidence="20" id="KW-1185">Reference proteome</keyword>
<evidence type="ECO:0000313" key="19">
    <source>
        <dbReference type="EMBL" id="KCZ94098.1"/>
    </source>
</evidence>
<reference evidence="19 20" key="1">
    <citation type="journal article" date="2014" name="Antonie Van Leeuwenhoek">
        <title>Hyphomonas beringensis sp. nov. and Hyphomonas chukchiensis sp. nov., isolated from surface seawater of the Bering Sea and Chukchi Sea.</title>
        <authorList>
            <person name="Li C."/>
            <person name="Lai Q."/>
            <person name="Li G."/>
            <person name="Dong C."/>
            <person name="Wang J."/>
            <person name="Liao Y."/>
            <person name="Shao Z."/>
        </authorList>
    </citation>
    <scope>NUCLEOTIDE SEQUENCE [LARGE SCALE GENOMIC DNA]</scope>
    <source>
        <strain evidence="19 20">MHS-2</strain>
    </source>
</reference>
<sequence>MTHKYRSTAQQVFSKGALLGAAAVLTVLAPVAMAQDGEEDAVSIQDTIIVIAPDYVPRDGASANKADIPLIETPQSVSIITRDQIDLLSFVDAQQAVRYTSGVFGENYGPDLRFDFVTVRGFTPKQYIDGLAAPVSTSIYSVGVDLYAFESFDVLKGPASALYGSAPPGGLYNQTSRRPENEFSGEIQAKYGSDDYKQIAGTVTGPLSDSVSYSLTGLYRDREAERDLVSADRTLFAPAITWDITPDTKLTGLAYYQLDHVDGDTNGFLPVYGTLLPNPFGKIDPATNVGDPNNRFEREQWAYGYEFSHKLTDTVSFISNSKLSSYDEETPTSIYGGGGLVDDDFDGVPDDYRTVQQYNFSYAEHVDSFASDNRFDISLDAGAVTHQIIAGVDYRNVENKADYGFIFANRIDLFDPVYAPQATLEPGYPFSFNNQTLEQTGLYVQDHIGLGKLFFTISGRQDWVTIENNTTNESTDQQKFTYRAGANYIFDSGIAPYISYATSFEPVLGSDSITGNEFDPSEGEQIEAGVKYDARGLPDGYELLLTGAIYQITQTNIVSTAPSVTPVFGTQTGEVEVNGLELELVSRINDTLSINAAYSYTDSEVTASSTPAEVGAPLPVTPENKASLFIDYTVQDGPLSGFGFGAGVRYTSESQGALPGPFNPVVYTGEESTLFDAIIRYDTLDWRFALNASNLFDEQYVARCSGPAGCTYGAGQQILATVTRKF</sequence>
<feature type="chain" id="PRO_5001577709" evidence="16">
    <location>
        <begin position="35"/>
        <end position="726"/>
    </location>
</feature>
<comment type="similarity">
    <text evidence="2 14 15">Belongs to the TonB-dependent receptor family.</text>
</comment>
<evidence type="ECO:0000256" key="6">
    <source>
        <dbReference type="ARBA" id="ARBA00022692"/>
    </source>
</evidence>
<dbReference type="OrthoDB" id="9760333at2"/>
<evidence type="ECO:0000313" key="20">
    <source>
        <dbReference type="Proteomes" id="UP000025171"/>
    </source>
</evidence>
<keyword evidence="11 14" id="KW-0472">Membrane</keyword>
<dbReference type="InterPro" id="IPR037066">
    <property type="entry name" value="Plug_dom_sf"/>
</dbReference>
<gene>
    <name evidence="19" type="ORF">HJO_01945</name>
</gene>
<dbReference type="CDD" id="cd01347">
    <property type="entry name" value="ligand_gated_channel"/>
    <property type="match status" value="1"/>
</dbReference>
<keyword evidence="7 16" id="KW-0732">Signal</keyword>
<dbReference type="GO" id="GO:0009279">
    <property type="term" value="C:cell outer membrane"/>
    <property type="evidence" value="ECO:0007669"/>
    <property type="project" value="UniProtKB-SubCell"/>
</dbReference>
<evidence type="ECO:0000256" key="2">
    <source>
        <dbReference type="ARBA" id="ARBA00009810"/>
    </source>
</evidence>
<evidence type="ECO:0000256" key="8">
    <source>
        <dbReference type="ARBA" id="ARBA00023004"/>
    </source>
</evidence>
<evidence type="ECO:0000256" key="15">
    <source>
        <dbReference type="RuleBase" id="RU003357"/>
    </source>
</evidence>
<protein>
    <submittedName>
        <fullName evidence="19">Outer membrane receptor (OMR) family protein</fullName>
    </submittedName>
</protein>
<evidence type="ECO:0000256" key="3">
    <source>
        <dbReference type="ARBA" id="ARBA00022448"/>
    </source>
</evidence>
<keyword evidence="4 14" id="KW-1134">Transmembrane beta strand</keyword>
<organism evidence="19 20">
    <name type="scientific">Hyphomonas johnsonii MHS-2</name>
    <dbReference type="NCBI Taxonomy" id="1280950"/>
    <lineage>
        <taxon>Bacteria</taxon>
        <taxon>Pseudomonadati</taxon>
        <taxon>Pseudomonadota</taxon>
        <taxon>Alphaproteobacteria</taxon>
        <taxon>Hyphomonadales</taxon>
        <taxon>Hyphomonadaceae</taxon>
        <taxon>Hyphomonas</taxon>
    </lineage>
</organism>
<dbReference type="PANTHER" id="PTHR32552:SF68">
    <property type="entry name" value="FERRICHROME OUTER MEMBRANE TRANSPORTER_PHAGE RECEPTOR"/>
    <property type="match status" value="1"/>
</dbReference>
<dbReference type="Pfam" id="PF00593">
    <property type="entry name" value="TonB_dep_Rec_b-barrel"/>
    <property type="match status" value="1"/>
</dbReference>
<dbReference type="InterPro" id="IPR039426">
    <property type="entry name" value="TonB-dep_rcpt-like"/>
</dbReference>
<dbReference type="EMBL" id="ARYK01000001">
    <property type="protein sequence ID" value="KCZ94098.1"/>
    <property type="molecule type" value="Genomic_DNA"/>
</dbReference>
<comment type="subcellular location">
    <subcellularLocation>
        <location evidence="1 14">Cell outer membrane</location>
        <topology evidence="1 14">Multi-pass membrane protein</topology>
    </subcellularLocation>
</comment>
<evidence type="ECO:0000256" key="7">
    <source>
        <dbReference type="ARBA" id="ARBA00022729"/>
    </source>
</evidence>
<dbReference type="Pfam" id="PF07715">
    <property type="entry name" value="Plug"/>
    <property type="match status" value="1"/>
</dbReference>
<accession>A0A059FUJ3</accession>
<evidence type="ECO:0000256" key="13">
    <source>
        <dbReference type="ARBA" id="ARBA00023237"/>
    </source>
</evidence>
<dbReference type="STRING" id="1280950.HJO_01945"/>
<dbReference type="eggNOG" id="COG4774">
    <property type="taxonomic scope" value="Bacteria"/>
</dbReference>
<keyword evidence="5" id="KW-0410">Iron transport</keyword>
<dbReference type="NCBIfam" id="TIGR01783">
    <property type="entry name" value="TonB-siderophor"/>
    <property type="match status" value="1"/>
</dbReference>
<evidence type="ECO:0000256" key="5">
    <source>
        <dbReference type="ARBA" id="ARBA00022496"/>
    </source>
</evidence>
<dbReference type="Proteomes" id="UP000025171">
    <property type="component" value="Unassembled WGS sequence"/>
</dbReference>
<dbReference type="RefSeq" id="WP_035613010.1">
    <property type="nucleotide sequence ID" value="NZ_ARYK01000001.1"/>
</dbReference>
<comment type="caution">
    <text evidence="19">The sequence shown here is derived from an EMBL/GenBank/DDBJ whole genome shotgun (WGS) entry which is preliminary data.</text>
</comment>
<evidence type="ECO:0000256" key="9">
    <source>
        <dbReference type="ARBA" id="ARBA00023065"/>
    </source>
</evidence>
<dbReference type="GO" id="GO:0015891">
    <property type="term" value="P:siderophore transport"/>
    <property type="evidence" value="ECO:0007669"/>
    <property type="project" value="InterPro"/>
</dbReference>
<keyword evidence="6 14" id="KW-0812">Transmembrane</keyword>
<evidence type="ECO:0000256" key="11">
    <source>
        <dbReference type="ARBA" id="ARBA00023136"/>
    </source>
</evidence>
<evidence type="ECO:0000259" key="18">
    <source>
        <dbReference type="Pfam" id="PF07715"/>
    </source>
</evidence>
<dbReference type="PATRIC" id="fig|1280950.3.peg.399"/>